<dbReference type="InterPro" id="IPR036047">
    <property type="entry name" value="F-box-like_dom_sf"/>
</dbReference>
<dbReference type="EMBL" id="JACGWN010000016">
    <property type="protein sequence ID" value="KAL0393687.1"/>
    <property type="molecule type" value="Genomic_DNA"/>
</dbReference>
<dbReference type="PANTHER" id="PTHR34145">
    <property type="entry name" value="OS02G0105600 PROTEIN"/>
    <property type="match status" value="1"/>
</dbReference>
<accession>A0AAW2SN44</accession>
<dbReference type="SUPFAM" id="SSF52047">
    <property type="entry name" value="RNI-like"/>
    <property type="match status" value="1"/>
</dbReference>
<reference evidence="2" key="1">
    <citation type="submission" date="2020-06" db="EMBL/GenBank/DDBJ databases">
        <authorList>
            <person name="Li T."/>
            <person name="Hu X."/>
            <person name="Zhang T."/>
            <person name="Song X."/>
            <person name="Zhang H."/>
            <person name="Dai N."/>
            <person name="Sheng W."/>
            <person name="Hou X."/>
            <person name="Wei L."/>
        </authorList>
    </citation>
    <scope>NUCLEOTIDE SEQUENCE</scope>
    <source>
        <strain evidence="2">KEN1</strain>
        <tissue evidence="2">Leaf</tissue>
    </source>
</reference>
<reference evidence="2" key="2">
    <citation type="journal article" date="2024" name="Plant">
        <title>Genomic evolution and insights into agronomic trait innovations of Sesamum species.</title>
        <authorList>
            <person name="Miao H."/>
            <person name="Wang L."/>
            <person name="Qu L."/>
            <person name="Liu H."/>
            <person name="Sun Y."/>
            <person name="Le M."/>
            <person name="Wang Q."/>
            <person name="Wei S."/>
            <person name="Zheng Y."/>
            <person name="Lin W."/>
            <person name="Duan Y."/>
            <person name="Cao H."/>
            <person name="Xiong S."/>
            <person name="Wang X."/>
            <person name="Wei L."/>
            <person name="Li C."/>
            <person name="Ma Q."/>
            <person name="Ju M."/>
            <person name="Zhao R."/>
            <person name="Li G."/>
            <person name="Mu C."/>
            <person name="Tian Q."/>
            <person name="Mei H."/>
            <person name="Zhang T."/>
            <person name="Gao T."/>
            <person name="Zhang H."/>
        </authorList>
    </citation>
    <scope>NUCLEOTIDE SEQUENCE</scope>
    <source>
        <strain evidence="2">KEN1</strain>
    </source>
</reference>
<organism evidence="2">
    <name type="scientific">Sesamum latifolium</name>
    <dbReference type="NCBI Taxonomy" id="2727402"/>
    <lineage>
        <taxon>Eukaryota</taxon>
        <taxon>Viridiplantae</taxon>
        <taxon>Streptophyta</taxon>
        <taxon>Embryophyta</taxon>
        <taxon>Tracheophyta</taxon>
        <taxon>Spermatophyta</taxon>
        <taxon>Magnoliopsida</taxon>
        <taxon>eudicotyledons</taxon>
        <taxon>Gunneridae</taxon>
        <taxon>Pentapetalae</taxon>
        <taxon>asterids</taxon>
        <taxon>lamiids</taxon>
        <taxon>Lamiales</taxon>
        <taxon>Pedaliaceae</taxon>
        <taxon>Sesamum</taxon>
    </lineage>
</organism>
<dbReference type="PANTHER" id="PTHR34145:SF28">
    <property type="entry name" value="F-BOX DOMAIN-CONTAINING PROTEIN"/>
    <property type="match status" value="1"/>
</dbReference>
<feature type="domain" description="At1g61320/AtMIF1 LRR" evidence="1">
    <location>
        <begin position="230"/>
        <end position="543"/>
    </location>
</feature>
<protein>
    <submittedName>
        <fullName evidence="2">F-box/FBD/LRR-repeat protein</fullName>
    </submittedName>
</protein>
<dbReference type="InterPro" id="IPR032675">
    <property type="entry name" value="LRR_dom_sf"/>
</dbReference>
<gene>
    <name evidence="2" type="ORF">Slati_4334900</name>
</gene>
<proteinExistence type="predicted"/>
<name>A0AAW2SN44_9LAMI</name>
<comment type="caution">
    <text evidence="2">The sequence shown here is derived from an EMBL/GenBank/DDBJ whole genome shotgun (WGS) entry which is preliminary data.</text>
</comment>
<sequence>MVIEIVWDNRCCLQFLWWGQKPQEHPRTVFELGLSQLPNFVFQELQFRELHSVKMDVSVTEVKETGGSRKRPETCEDNKDFLSNLPDPILVHILSFLPLRDAIKTVLFRQFGNLWLSMPVLDLDNCLYHEYEDYDFEYDDCDYENFMDLIHQVWNYHNDTTLDKLRLKLCFELQSKNGPASDYANKEKERAAADQIENLVVHAISRKVKILDLDFKGCAISGSMDPLTFYEFPDHFRSNYLTDLRLAACDITSFEEINLPALRVLFLKDVAVSDEVMEKLLLGCQFLEDLSVVNCYGLGKMYCMNPNLKKVMVFVNIESRQLFLSCPHAVSLHLSGWIQGATLLNVSSLVDCSLSFSYKFKCEQRSYDSISRLLLGVHRCKTFIPCTWSILVLTIWKLNNFPCPRFKWKNLRLTLDLTKWHHPGLSLLFKSSQSLETLSMYISHSRVSISQFVKAARWIEDYEFDVQKYWDLQEADFPFLESITLHGHINEPSVIQMLKFLLKNAPRLRQVLISAKHPAASERKSKPYTSGQLKLLRHVLMTNANAFPYRVHSRQAK</sequence>
<evidence type="ECO:0000259" key="1">
    <source>
        <dbReference type="Pfam" id="PF23622"/>
    </source>
</evidence>
<dbReference type="AlphaFoldDB" id="A0AAW2SN44"/>
<dbReference type="InterPro" id="IPR055357">
    <property type="entry name" value="LRR_At1g61320_AtMIF1"/>
</dbReference>
<dbReference type="SUPFAM" id="SSF81383">
    <property type="entry name" value="F-box domain"/>
    <property type="match status" value="1"/>
</dbReference>
<dbReference type="Gene3D" id="3.80.10.10">
    <property type="entry name" value="Ribonuclease Inhibitor"/>
    <property type="match status" value="1"/>
</dbReference>
<evidence type="ECO:0000313" key="2">
    <source>
        <dbReference type="EMBL" id="KAL0393687.1"/>
    </source>
</evidence>
<dbReference type="Pfam" id="PF23622">
    <property type="entry name" value="LRR_At1g61320_AtMIF1"/>
    <property type="match status" value="1"/>
</dbReference>
<dbReference type="InterPro" id="IPR053772">
    <property type="entry name" value="At1g61320/At1g61330-like"/>
</dbReference>